<dbReference type="AlphaFoldDB" id="A0A0C3EZ19"/>
<dbReference type="InParanoid" id="A0A0C3EZ19"/>
<evidence type="ECO:0000256" key="2">
    <source>
        <dbReference type="SAM" id="Phobius"/>
    </source>
</evidence>
<evidence type="ECO:0000313" key="4">
    <source>
        <dbReference type="Proteomes" id="UP000054166"/>
    </source>
</evidence>
<keyword evidence="2" id="KW-0812">Transmembrane</keyword>
<reference evidence="3 4" key="1">
    <citation type="submission" date="2014-04" db="EMBL/GenBank/DDBJ databases">
        <authorList>
            <consortium name="DOE Joint Genome Institute"/>
            <person name="Kuo A."/>
            <person name="Tarkka M."/>
            <person name="Buscot F."/>
            <person name="Kohler A."/>
            <person name="Nagy L.G."/>
            <person name="Floudas D."/>
            <person name="Copeland A."/>
            <person name="Barry K.W."/>
            <person name="Cichocki N."/>
            <person name="Veneault-Fourrey C."/>
            <person name="LaButti K."/>
            <person name="Lindquist E.A."/>
            <person name="Lipzen A."/>
            <person name="Lundell T."/>
            <person name="Morin E."/>
            <person name="Murat C."/>
            <person name="Sun H."/>
            <person name="Tunlid A."/>
            <person name="Henrissat B."/>
            <person name="Grigoriev I.V."/>
            <person name="Hibbett D.S."/>
            <person name="Martin F."/>
            <person name="Nordberg H.P."/>
            <person name="Cantor M.N."/>
            <person name="Hua S.X."/>
        </authorList>
    </citation>
    <scope>NUCLEOTIDE SEQUENCE [LARGE SCALE GENOMIC DNA]</scope>
    <source>
        <strain evidence="3 4">F 1598</strain>
    </source>
</reference>
<evidence type="ECO:0000313" key="3">
    <source>
        <dbReference type="EMBL" id="KIM73184.1"/>
    </source>
</evidence>
<keyword evidence="2" id="KW-0472">Membrane</keyword>
<dbReference type="Proteomes" id="UP000054166">
    <property type="component" value="Unassembled WGS sequence"/>
</dbReference>
<name>A0A0C3EZ19_PILCF</name>
<feature type="transmembrane region" description="Helical" evidence="2">
    <location>
        <begin position="16"/>
        <end position="34"/>
    </location>
</feature>
<keyword evidence="2" id="KW-1133">Transmembrane helix</keyword>
<protein>
    <submittedName>
        <fullName evidence="3">Uncharacterized protein</fullName>
    </submittedName>
</protein>
<reference evidence="4" key="2">
    <citation type="submission" date="2015-01" db="EMBL/GenBank/DDBJ databases">
        <title>Evolutionary Origins and Diversification of the Mycorrhizal Mutualists.</title>
        <authorList>
            <consortium name="DOE Joint Genome Institute"/>
            <consortium name="Mycorrhizal Genomics Consortium"/>
            <person name="Kohler A."/>
            <person name="Kuo A."/>
            <person name="Nagy L.G."/>
            <person name="Floudas D."/>
            <person name="Copeland A."/>
            <person name="Barry K.W."/>
            <person name="Cichocki N."/>
            <person name="Veneault-Fourrey C."/>
            <person name="LaButti K."/>
            <person name="Lindquist E.A."/>
            <person name="Lipzen A."/>
            <person name="Lundell T."/>
            <person name="Morin E."/>
            <person name="Murat C."/>
            <person name="Riley R."/>
            <person name="Ohm R."/>
            <person name="Sun H."/>
            <person name="Tunlid A."/>
            <person name="Henrissat B."/>
            <person name="Grigoriev I.V."/>
            <person name="Hibbett D.S."/>
            <person name="Martin F."/>
        </authorList>
    </citation>
    <scope>NUCLEOTIDE SEQUENCE [LARGE SCALE GENOMIC DNA]</scope>
    <source>
        <strain evidence="4">F 1598</strain>
    </source>
</reference>
<dbReference type="EMBL" id="KN833090">
    <property type="protein sequence ID" value="KIM73184.1"/>
    <property type="molecule type" value="Genomic_DNA"/>
</dbReference>
<gene>
    <name evidence="3" type="ORF">PILCRDRAFT_15431</name>
</gene>
<feature type="region of interest" description="Disordered" evidence="1">
    <location>
        <begin position="108"/>
        <end position="134"/>
    </location>
</feature>
<organism evidence="3 4">
    <name type="scientific">Piloderma croceum (strain F 1598)</name>
    <dbReference type="NCBI Taxonomy" id="765440"/>
    <lineage>
        <taxon>Eukaryota</taxon>
        <taxon>Fungi</taxon>
        <taxon>Dikarya</taxon>
        <taxon>Basidiomycota</taxon>
        <taxon>Agaricomycotina</taxon>
        <taxon>Agaricomycetes</taxon>
        <taxon>Agaricomycetidae</taxon>
        <taxon>Atheliales</taxon>
        <taxon>Atheliaceae</taxon>
        <taxon>Piloderma</taxon>
    </lineage>
</organism>
<accession>A0A0C3EZ19</accession>
<proteinExistence type="predicted"/>
<evidence type="ECO:0000256" key="1">
    <source>
        <dbReference type="SAM" id="MobiDB-lite"/>
    </source>
</evidence>
<sequence>MHPSIVSGLPLGGSPLRLFSLSISLLFVSFRVTASSVLLSHFNLASVFFIYLPPIFPYAYSVRQAANRKSPLSCTGSTPWSLSVISTVSPVAKSVGWVVTITPSMTPGRRRVKSPIPETTPTRRKPSPPLEVPSDSTLAAAEVEVVPADKPSDVPAITVDPASAYALAQSQPCWEQQPPMRRWATIPDGRW</sequence>
<feature type="transmembrane region" description="Helical" evidence="2">
    <location>
        <begin position="41"/>
        <end position="60"/>
    </location>
</feature>
<keyword evidence="4" id="KW-1185">Reference proteome</keyword>
<dbReference type="HOGENOM" id="CLU_1421917_0_0_1"/>